<sequence>MIAPEQDRYAWTLESANRLRSGRLAGLDLERIAEELEEMGRSEKHALSSHLKVLMLHLLKWRHQPSFRGVSWQLSITNARDEIQELLEDSPSLRHQLADLMTRRYPVARQRAILETGLPETTFPRQCPFTVEQLLDADYWA</sequence>
<name>A0A6N8EBU4_9GAMM</name>
<dbReference type="Proteomes" id="UP000434044">
    <property type="component" value="Unassembled WGS sequence"/>
</dbReference>
<dbReference type="RefSeq" id="WP_155450275.1">
    <property type="nucleotide sequence ID" value="NZ_WNKT01000023.1"/>
</dbReference>
<accession>A0A6N8EBU4</accession>
<keyword evidence="2" id="KW-1185">Reference proteome</keyword>
<reference evidence="1 2" key="1">
    <citation type="submission" date="2019-11" db="EMBL/GenBank/DDBJ databases">
        <title>Whole-genome sequence of the anaerobic purple sulfur bacterium Allochromatium palmeri DSM 15591.</title>
        <authorList>
            <person name="Kyndt J.A."/>
            <person name="Meyer T.E."/>
        </authorList>
    </citation>
    <scope>NUCLEOTIDE SEQUENCE [LARGE SCALE GENOMIC DNA]</scope>
    <source>
        <strain evidence="1 2">DSM 15591</strain>
    </source>
</reference>
<organism evidence="1 2">
    <name type="scientific">Allochromatium palmeri</name>
    <dbReference type="NCBI Taxonomy" id="231048"/>
    <lineage>
        <taxon>Bacteria</taxon>
        <taxon>Pseudomonadati</taxon>
        <taxon>Pseudomonadota</taxon>
        <taxon>Gammaproteobacteria</taxon>
        <taxon>Chromatiales</taxon>
        <taxon>Chromatiaceae</taxon>
        <taxon>Allochromatium</taxon>
    </lineage>
</organism>
<dbReference type="InterPro" id="IPR002636">
    <property type="entry name" value="DUF29"/>
</dbReference>
<dbReference type="Gene3D" id="1.20.1220.20">
    <property type="entry name" value="Uncharcterised protein PF01724"/>
    <property type="match status" value="1"/>
</dbReference>
<protein>
    <submittedName>
        <fullName evidence="1">DUF29 family protein</fullName>
    </submittedName>
</protein>
<evidence type="ECO:0000313" key="2">
    <source>
        <dbReference type="Proteomes" id="UP000434044"/>
    </source>
</evidence>
<dbReference type="Pfam" id="PF01724">
    <property type="entry name" value="DUF29"/>
    <property type="match status" value="1"/>
</dbReference>
<gene>
    <name evidence="1" type="ORF">GJ668_11395</name>
</gene>
<dbReference type="PANTHER" id="PTHR34235">
    <property type="entry name" value="SLR1203 PROTEIN-RELATED"/>
    <property type="match status" value="1"/>
</dbReference>
<dbReference type="OrthoDB" id="5766125at2"/>
<evidence type="ECO:0000313" key="1">
    <source>
        <dbReference type="EMBL" id="MTW21693.1"/>
    </source>
</evidence>
<dbReference type="EMBL" id="WNKT01000023">
    <property type="protein sequence ID" value="MTW21693.1"/>
    <property type="molecule type" value="Genomic_DNA"/>
</dbReference>
<comment type="caution">
    <text evidence="1">The sequence shown here is derived from an EMBL/GenBank/DDBJ whole genome shotgun (WGS) entry which is preliminary data.</text>
</comment>
<dbReference type="AlphaFoldDB" id="A0A6N8EBU4"/>
<proteinExistence type="predicted"/>